<accession>A0A6J4SUG6</accession>
<protein>
    <submittedName>
        <fullName evidence="2">Uncharacterized protein</fullName>
    </submittedName>
</protein>
<organism evidence="2">
    <name type="scientific">uncultured Sphingomonas sp</name>
    <dbReference type="NCBI Taxonomy" id="158754"/>
    <lineage>
        <taxon>Bacteria</taxon>
        <taxon>Pseudomonadati</taxon>
        <taxon>Pseudomonadota</taxon>
        <taxon>Alphaproteobacteria</taxon>
        <taxon>Sphingomonadales</taxon>
        <taxon>Sphingomonadaceae</taxon>
        <taxon>Sphingomonas</taxon>
        <taxon>environmental samples</taxon>
    </lineage>
</organism>
<name>A0A6J4SUG6_9SPHN</name>
<feature type="chain" id="PRO_5026689471" evidence="1">
    <location>
        <begin position="25"/>
        <end position="236"/>
    </location>
</feature>
<feature type="signal peptide" evidence="1">
    <location>
        <begin position="1"/>
        <end position="24"/>
    </location>
</feature>
<reference evidence="2" key="1">
    <citation type="submission" date="2020-02" db="EMBL/GenBank/DDBJ databases">
        <authorList>
            <person name="Meier V. D."/>
        </authorList>
    </citation>
    <scope>NUCLEOTIDE SEQUENCE</scope>
    <source>
        <strain evidence="2">AVDCRST_MAG09</strain>
    </source>
</reference>
<dbReference type="AlphaFoldDB" id="A0A6J4SUG6"/>
<keyword evidence="1" id="KW-0732">Signal</keyword>
<gene>
    <name evidence="2" type="ORF">AVDCRST_MAG09-1050</name>
</gene>
<evidence type="ECO:0000313" key="2">
    <source>
        <dbReference type="EMBL" id="CAA9505736.1"/>
    </source>
</evidence>
<evidence type="ECO:0000256" key="1">
    <source>
        <dbReference type="SAM" id="SignalP"/>
    </source>
</evidence>
<dbReference type="EMBL" id="CADCVZ010000023">
    <property type="protein sequence ID" value="CAA9505736.1"/>
    <property type="molecule type" value="Genomic_DNA"/>
</dbReference>
<proteinExistence type="predicted"/>
<sequence>MRGVGLIATMGVVFALGVASSAGAQQQHSTEWRTKPAKERYRGAASRDAAMELAAYSRCVANLRYDKARSLVLSPYASSQQAAAARQVIQRGNDDCMTDSSFGEARLGFAPEILAGGVAQVLVLKDYPDLPAMIGSYQWDAKAEAARSAQLNAAEIFGRCVVHRDSAAALALFSSQPASQNERVAIDRLRDDLGQCLAPGSTIKINGMFLRNAAGVAAYRLGQQIQPRGRKASASR</sequence>